<accession>U5C4K8</accession>
<name>U5C4K8_9BACT</name>
<protein>
    <submittedName>
        <fullName evidence="1">Uncharacterized protein</fullName>
    </submittedName>
</protein>
<gene>
    <name evidence="1" type="ORF">P872_02095</name>
</gene>
<keyword evidence="2" id="KW-1185">Reference proteome</keyword>
<dbReference type="Proteomes" id="UP000016843">
    <property type="component" value="Unassembled WGS sequence"/>
</dbReference>
<reference evidence="1 2" key="1">
    <citation type="journal article" date="2013" name="Genome Announc.">
        <title>Draft Genome Sequence of the Psychrophilic and Alkaliphilic Rhodonellum psychrophilum Strain GCM71T.</title>
        <authorList>
            <person name="Hauptmann A.L."/>
            <person name="Glaring M.A."/>
            <person name="Hallin P.F."/>
            <person name="Prieme A."/>
            <person name="Stougaard P."/>
        </authorList>
    </citation>
    <scope>NUCLEOTIDE SEQUENCE [LARGE SCALE GENOMIC DNA]</scope>
    <source>
        <strain evidence="1 2">GCM71</strain>
    </source>
</reference>
<sequence>MASTKSLKRSSFQRLKTFFIRKITRETNF</sequence>
<dbReference type="EMBL" id="AWXR01000009">
    <property type="protein sequence ID" value="ERM83831.1"/>
    <property type="molecule type" value="Genomic_DNA"/>
</dbReference>
<proteinExistence type="predicted"/>
<evidence type="ECO:0000313" key="1">
    <source>
        <dbReference type="EMBL" id="ERM83831.1"/>
    </source>
</evidence>
<comment type="caution">
    <text evidence="1">The sequence shown here is derived from an EMBL/GenBank/DDBJ whole genome shotgun (WGS) entry which is preliminary data.</text>
</comment>
<evidence type="ECO:0000313" key="2">
    <source>
        <dbReference type="Proteomes" id="UP000016843"/>
    </source>
</evidence>
<organism evidence="1 2">
    <name type="scientific">Rhodonellum psychrophilum GCM71 = DSM 17998</name>
    <dbReference type="NCBI Taxonomy" id="1123057"/>
    <lineage>
        <taxon>Bacteria</taxon>
        <taxon>Pseudomonadati</taxon>
        <taxon>Bacteroidota</taxon>
        <taxon>Cytophagia</taxon>
        <taxon>Cytophagales</taxon>
        <taxon>Cytophagaceae</taxon>
        <taxon>Rhodonellum</taxon>
    </lineage>
</organism>
<dbReference type="AlphaFoldDB" id="U5C4K8"/>